<reference evidence="4 5" key="1">
    <citation type="submission" date="2021-03" db="EMBL/GenBank/DDBJ databases">
        <authorList>
            <person name="Shang D.-D."/>
            <person name="Du Z.-J."/>
            <person name="Chen G.-J."/>
        </authorList>
    </citation>
    <scope>NUCLEOTIDE SEQUENCE [LARGE SCALE GENOMIC DNA]</scope>
    <source>
        <strain evidence="4 5">F1192</strain>
    </source>
</reference>
<dbReference type="EMBL" id="JAGBKM010000015">
    <property type="protein sequence ID" value="MBO1531348.1"/>
    <property type="molecule type" value="Genomic_DNA"/>
</dbReference>
<keyword evidence="4" id="KW-0378">Hydrolase</keyword>
<feature type="domain" description="Type III restriction enzyme C-terminal endonuclease" evidence="3">
    <location>
        <begin position="835"/>
        <end position="950"/>
    </location>
</feature>
<feature type="domain" description="Helicase/UvrB N-terminal" evidence="2">
    <location>
        <begin position="111"/>
        <end position="268"/>
    </location>
</feature>
<dbReference type="PANTHER" id="PTHR47396">
    <property type="entry name" value="TYPE I RESTRICTION ENZYME ECOKI R PROTEIN"/>
    <property type="match status" value="1"/>
</dbReference>
<keyword evidence="4" id="KW-0067">ATP-binding</keyword>
<evidence type="ECO:0000313" key="5">
    <source>
        <dbReference type="Proteomes" id="UP000664554"/>
    </source>
</evidence>
<dbReference type="InterPro" id="IPR050742">
    <property type="entry name" value="Helicase_Restrict-Modif_Enz"/>
</dbReference>
<dbReference type="Gene3D" id="3.40.50.300">
    <property type="entry name" value="P-loop containing nucleotide triphosphate hydrolases"/>
    <property type="match status" value="2"/>
</dbReference>
<keyword evidence="5" id="KW-1185">Reference proteome</keyword>
<organism evidence="4 5">
    <name type="scientific">Psychrobacter coccoides</name>
    <dbReference type="NCBI Taxonomy" id="2818440"/>
    <lineage>
        <taxon>Bacteria</taxon>
        <taxon>Pseudomonadati</taxon>
        <taxon>Pseudomonadota</taxon>
        <taxon>Gammaproteobacteria</taxon>
        <taxon>Moraxellales</taxon>
        <taxon>Moraxellaceae</taxon>
        <taxon>Psychrobacter</taxon>
    </lineage>
</organism>
<protein>
    <submittedName>
        <fullName evidence="4">DEAD/DEAH box helicase family protein</fullName>
    </submittedName>
</protein>
<keyword evidence="4" id="KW-0547">Nucleotide-binding</keyword>
<name>A0ABS3NPS8_9GAMM</name>
<evidence type="ECO:0000259" key="3">
    <source>
        <dbReference type="Pfam" id="PF19778"/>
    </source>
</evidence>
<dbReference type="InterPro" id="IPR006935">
    <property type="entry name" value="Helicase/UvrB_N"/>
</dbReference>
<proteinExistence type="predicted"/>
<dbReference type="SUPFAM" id="SSF52540">
    <property type="entry name" value="P-loop containing nucleoside triphosphate hydrolases"/>
    <property type="match status" value="2"/>
</dbReference>
<sequence>MITLTFEPNLEHQSHAINAVVDIFRGQPSMLDTNAALDNFALAQPINVAGSKSLINQQMISQQIARQAIANQRIISDEQVLDNIQAVQREHNIEPSTTLYDDDKNLAQYGLNASIEMETGTGKTYVYLRSIYELYQTYGMRKFVIVVPSVAIREGVIKSIEMTKVHFAGLYGNVNVDPRVYDSKNLNKLRDFATSQTIQILVMNIDAFAKDENIINQVREQGVAPIEYIQATNPVVIVDEPQNMETAKRLDAIASLQPLITLRYSATHKYSRHLLYSLNPVKAYDAGLVKQIEVDSVMSDDSFNEAYIELLDITAKKTKITAKVSVYANVKGVVKKKTISISDNDDLYKKTEREIYANGYIVSGINAVEGYIEFDNGVTIDKGQQTGGMTDSVMRYQIERTIEAHLNKQRKLLPQGIKVLSLLFIDRVDNYLLNQTDGYTRSGKFAQWFEEIYQTLLDKPKYRDLKQQLAAHYQAGVSDIHNGYFSVDNKGRAKDTSGNTKGDDDTYSLIMRDKEKLLNLNNPLQFIFSHSALREGWDNPNVFQICTLNETKSTLKKRQEIGRGLRLCVGADGHRVYDKQINILTVVANESYDDFAKSLQNEIQDDCGVSFAGRVKNQAHKQAVRYRKGFMLDDNFKAIWDKIKQKTQYQVRFNTDELITAVTSLIADMAEIVAPQVQANKVRLTMSNDGVESRLLAINSQRQHYTTDNSDNSDNAGADNDINQTTVNQTTINQPVWQLPDILTYLARHTKLTRATLVEILRQSGRIDEMLINPQVFLERLVAIIKQAQTDLMVKGIEYQKNGQIYAQRLLERLEAQPTDVYASDYHFDVTDSDKTIFDNLIPLDSNTEHQFAQDCESMESVRFYFKLPNWFKINTPLGSYNPDWAVIKEDDEEISQLYFVAETKNTGGKSAVGHAVDIAKLPLPQQQKIRCGRAHFKALDNELSFKVVETVAQL</sequence>
<keyword evidence="4" id="KW-0347">Helicase</keyword>
<comment type="caution">
    <text evidence="4">The sequence shown here is derived from an EMBL/GenBank/DDBJ whole genome shotgun (WGS) entry which is preliminary data.</text>
</comment>
<feature type="region of interest" description="Disordered" evidence="1">
    <location>
        <begin position="703"/>
        <end position="722"/>
    </location>
</feature>
<dbReference type="Proteomes" id="UP000664554">
    <property type="component" value="Unassembled WGS sequence"/>
</dbReference>
<dbReference type="Pfam" id="PF19778">
    <property type="entry name" value="RE_endonuc"/>
    <property type="match status" value="1"/>
</dbReference>
<gene>
    <name evidence="4" type="ORF">J3492_08990</name>
</gene>
<evidence type="ECO:0000256" key="1">
    <source>
        <dbReference type="SAM" id="MobiDB-lite"/>
    </source>
</evidence>
<dbReference type="Pfam" id="PF04851">
    <property type="entry name" value="ResIII"/>
    <property type="match status" value="1"/>
</dbReference>
<dbReference type="InterPro" id="IPR027417">
    <property type="entry name" value="P-loop_NTPase"/>
</dbReference>
<dbReference type="InterPro" id="IPR045572">
    <property type="entry name" value="RE_endonuc_C"/>
</dbReference>
<feature type="compositionally biased region" description="Low complexity" evidence="1">
    <location>
        <begin position="708"/>
        <end position="722"/>
    </location>
</feature>
<evidence type="ECO:0000313" key="4">
    <source>
        <dbReference type="EMBL" id="MBO1531348.1"/>
    </source>
</evidence>
<accession>A0ABS3NPS8</accession>
<evidence type="ECO:0000259" key="2">
    <source>
        <dbReference type="Pfam" id="PF04851"/>
    </source>
</evidence>
<dbReference type="PANTHER" id="PTHR47396:SF1">
    <property type="entry name" value="ATP-DEPENDENT HELICASE IRC3-RELATED"/>
    <property type="match status" value="1"/>
</dbReference>
<dbReference type="RefSeq" id="WP_207991722.1">
    <property type="nucleotide sequence ID" value="NZ_JAGBKM010000015.1"/>
</dbReference>
<dbReference type="GO" id="GO:0004386">
    <property type="term" value="F:helicase activity"/>
    <property type="evidence" value="ECO:0007669"/>
    <property type="project" value="UniProtKB-KW"/>
</dbReference>